<comment type="caution">
    <text evidence="6">The sequence shown here is derived from an EMBL/GenBank/DDBJ whole genome shotgun (WGS) entry which is preliminary data.</text>
</comment>
<organism evidence="6 7">
    <name type="scientific">Nocardia tenerifensis</name>
    <dbReference type="NCBI Taxonomy" id="228006"/>
    <lineage>
        <taxon>Bacteria</taxon>
        <taxon>Bacillati</taxon>
        <taxon>Actinomycetota</taxon>
        <taxon>Actinomycetes</taxon>
        <taxon>Mycobacteriales</taxon>
        <taxon>Nocardiaceae</taxon>
        <taxon>Nocardia</taxon>
    </lineage>
</organism>
<dbReference type="Gene3D" id="1.10.10.60">
    <property type="entry name" value="Homeodomain-like"/>
    <property type="match status" value="1"/>
</dbReference>
<keyword evidence="7" id="KW-1185">Reference proteome</keyword>
<evidence type="ECO:0000313" key="6">
    <source>
        <dbReference type="EMBL" id="PXX56287.1"/>
    </source>
</evidence>
<dbReference type="GO" id="GO:0043565">
    <property type="term" value="F:sequence-specific DNA binding"/>
    <property type="evidence" value="ECO:0007669"/>
    <property type="project" value="InterPro"/>
</dbReference>
<dbReference type="Proteomes" id="UP000247569">
    <property type="component" value="Unassembled WGS sequence"/>
</dbReference>
<accession>A0A318KCE3</accession>
<dbReference type="GO" id="GO:0003700">
    <property type="term" value="F:DNA-binding transcription factor activity"/>
    <property type="evidence" value="ECO:0007669"/>
    <property type="project" value="InterPro"/>
</dbReference>
<dbReference type="InterPro" id="IPR009057">
    <property type="entry name" value="Homeodomain-like_sf"/>
</dbReference>
<dbReference type="AlphaFoldDB" id="A0A318KCE3"/>
<dbReference type="PANTHER" id="PTHR46796:SF6">
    <property type="entry name" value="ARAC SUBFAMILY"/>
    <property type="match status" value="1"/>
</dbReference>
<dbReference type="InterPro" id="IPR050204">
    <property type="entry name" value="AraC_XylS_family_regulators"/>
</dbReference>
<dbReference type="Pfam" id="PF12833">
    <property type="entry name" value="HTH_18"/>
    <property type="match status" value="1"/>
</dbReference>
<proteinExistence type="predicted"/>
<evidence type="ECO:0000259" key="5">
    <source>
        <dbReference type="PROSITE" id="PS01124"/>
    </source>
</evidence>
<feature type="region of interest" description="Disordered" evidence="4">
    <location>
        <begin position="313"/>
        <end position="355"/>
    </location>
</feature>
<feature type="compositionally biased region" description="Basic and acidic residues" evidence="4">
    <location>
        <begin position="325"/>
        <end position="346"/>
    </location>
</feature>
<evidence type="ECO:0000313" key="7">
    <source>
        <dbReference type="Proteomes" id="UP000247569"/>
    </source>
</evidence>
<evidence type="ECO:0000256" key="2">
    <source>
        <dbReference type="ARBA" id="ARBA00023125"/>
    </source>
</evidence>
<name>A0A318KCE3_9NOCA</name>
<dbReference type="SUPFAM" id="SSF46689">
    <property type="entry name" value="Homeodomain-like"/>
    <property type="match status" value="1"/>
</dbReference>
<dbReference type="SMART" id="SM00342">
    <property type="entry name" value="HTH_ARAC"/>
    <property type="match status" value="1"/>
</dbReference>
<evidence type="ECO:0000256" key="3">
    <source>
        <dbReference type="ARBA" id="ARBA00023163"/>
    </source>
</evidence>
<gene>
    <name evidence="6" type="ORF">DFR70_12028</name>
</gene>
<dbReference type="PANTHER" id="PTHR46796">
    <property type="entry name" value="HTH-TYPE TRANSCRIPTIONAL ACTIVATOR RHAS-RELATED"/>
    <property type="match status" value="1"/>
</dbReference>
<dbReference type="InterPro" id="IPR035418">
    <property type="entry name" value="AraC-bd_2"/>
</dbReference>
<evidence type="ECO:0000256" key="4">
    <source>
        <dbReference type="SAM" id="MobiDB-lite"/>
    </source>
</evidence>
<keyword evidence="2 6" id="KW-0238">DNA-binding</keyword>
<feature type="domain" description="HTH araC/xylS-type" evidence="5">
    <location>
        <begin position="215"/>
        <end position="316"/>
    </location>
</feature>
<dbReference type="InterPro" id="IPR018060">
    <property type="entry name" value="HTH_AraC"/>
</dbReference>
<dbReference type="OrthoDB" id="9799345at2"/>
<protein>
    <submittedName>
        <fullName evidence="6">AraC-like DNA-binding protein</fullName>
    </submittedName>
</protein>
<dbReference type="PROSITE" id="PS01124">
    <property type="entry name" value="HTH_ARAC_FAMILY_2"/>
    <property type="match status" value="1"/>
</dbReference>
<reference evidence="6 7" key="1">
    <citation type="submission" date="2018-05" db="EMBL/GenBank/DDBJ databases">
        <title>Genomic Encyclopedia of Type Strains, Phase IV (KMG-IV): sequencing the most valuable type-strain genomes for metagenomic binning, comparative biology and taxonomic classification.</title>
        <authorList>
            <person name="Goeker M."/>
        </authorList>
    </citation>
    <scope>NUCLEOTIDE SEQUENCE [LARGE SCALE GENOMIC DNA]</scope>
    <source>
        <strain evidence="6 7">DSM 44704</strain>
    </source>
</reference>
<sequence>MPGKTLSTVDVAPEFRQDYWRSVVCEEIAAVDLTPAERSPVRGWMVVGDVGAVRVLKVLSPAGETARTPTLIRRADPDELVICVHHAGYMVFRQDEREIVVQPGDVTLADLSRPYSLTRHDRTRSCLVKLARSMLPLDPQVTAELTAVALPGASGAGAIIGGLVQQLARSLDDDTLVGNVRLSMAVVDVFAAALAERTDRVVALPEHARHTALMARIQAFIEAHLADPELSLADIAAAHHISVRYLQKLFTMQGVTVSGWIRTRRLDRCRRDLLDPGRRGESVVDIGSRWGLPRAAHFNRIFAARFGAPPGEYRRTTVLPNSHQSTRERPQRPVRESSIDRARPADDSALLQGDP</sequence>
<evidence type="ECO:0000256" key="1">
    <source>
        <dbReference type="ARBA" id="ARBA00023015"/>
    </source>
</evidence>
<keyword evidence="1" id="KW-0805">Transcription regulation</keyword>
<dbReference type="EMBL" id="QJKF01000020">
    <property type="protein sequence ID" value="PXX56287.1"/>
    <property type="molecule type" value="Genomic_DNA"/>
</dbReference>
<keyword evidence="3" id="KW-0804">Transcription</keyword>
<dbReference type="RefSeq" id="WP_083895077.1">
    <property type="nucleotide sequence ID" value="NZ_QJKF01000020.1"/>
</dbReference>
<dbReference type="Pfam" id="PF14525">
    <property type="entry name" value="AraC_binding_2"/>
    <property type="match status" value="1"/>
</dbReference>